<evidence type="ECO:0000313" key="7">
    <source>
        <dbReference type="Proteomes" id="UP001500547"/>
    </source>
</evidence>
<keyword evidence="5" id="KW-0378">Hydrolase</keyword>
<dbReference type="RefSeq" id="WP_345533057.1">
    <property type="nucleotide sequence ID" value="NZ_BAABLD010000008.1"/>
</dbReference>
<keyword evidence="3" id="KW-0540">Nuclease</keyword>
<protein>
    <submittedName>
        <fullName evidence="6">DUF86 domain-containing protein</fullName>
    </submittedName>
</protein>
<reference evidence="7" key="1">
    <citation type="journal article" date="2019" name="Int. J. Syst. Evol. Microbiol.">
        <title>The Global Catalogue of Microorganisms (GCM) 10K type strain sequencing project: providing services to taxonomists for standard genome sequencing and annotation.</title>
        <authorList>
            <consortium name="The Broad Institute Genomics Platform"/>
            <consortium name="The Broad Institute Genome Sequencing Center for Infectious Disease"/>
            <person name="Wu L."/>
            <person name="Ma J."/>
        </authorList>
    </citation>
    <scope>NUCLEOTIDE SEQUENCE [LARGE SCALE GENOMIC DNA]</scope>
    <source>
        <strain evidence="7">JCM 18715</strain>
    </source>
</reference>
<evidence type="ECO:0000256" key="5">
    <source>
        <dbReference type="ARBA" id="ARBA00022801"/>
    </source>
</evidence>
<dbReference type="PANTHER" id="PTHR34139:SF1">
    <property type="entry name" value="RNASE MJ1380-RELATED"/>
    <property type="match status" value="1"/>
</dbReference>
<dbReference type="Proteomes" id="UP001500547">
    <property type="component" value="Unassembled WGS sequence"/>
</dbReference>
<accession>A0ABP9QRC6</accession>
<evidence type="ECO:0000256" key="1">
    <source>
        <dbReference type="ARBA" id="ARBA00022553"/>
    </source>
</evidence>
<sequence length="116" mass="13554">MNASRRNENLYLADIVQAAREIETYTTLSKEDFLADRMRQRAVIQCFEVIGEASKKLAPEFRGENAHIPWRYMAAFRDKLIHDYFEVDLQLVWATARQEIPALIVQLEQLAQRLGE</sequence>
<comment type="caution">
    <text evidence="6">The sequence shown here is derived from an EMBL/GenBank/DDBJ whole genome shotgun (WGS) entry which is preliminary data.</text>
</comment>
<dbReference type="InterPro" id="IPR051813">
    <property type="entry name" value="HepT_RNase_toxin"/>
</dbReference>
<dbReference type="InterPro" id="IPR008201">
    <property type="entry name" value="HepT-like"/>
</dbReference>
<dbReference type="Pfam" id="PF01934">
    <property type="entry name" value="HepT-like"/>
    <property type="match status" value="1"/>
</dbReference>
<gene>
    <name evidence="6" type="ORF">GCM10025770_22560</name>
</gene>
<keyword evidence="7" id="KW-1185">Reference proteome</keyword>
<keyword evidence="2" id="KW-1277">Toxin-antitoxin system</keyword>
<evidence type="ECO:0000256" key="3">
    <source>
        <dbReference type="ARBA" id="ARBA00022722"/>
    </source>
</evidence>
<dbReference type="EMBL" id="BAABLD010000008">
    <property type="protein sequence ID" value="GAA5166053.1"/>
    <property type="molecule type" value="Genomic_DNA"/>
</dbReference>
<keyword evidence="1" id="KW-0597">Phosphoprotein</keyword>
<dbReference type="PANTHER" id="PTHR34139">
    <property type="entry name" value="UPF0331 PROTEIN MJ0127"/>
    <property type="match status" value="1"/>
</dbReference>
<keyword evidence="4" id="KW-0547">Nucleotide-binding</keyword>
<proteinExistence type="predicted"/>
<evidence type="ECO:0000256" key="2">
    <source>
        <dbReference type="ARBA" id="ARBA00022649"/>
    </source>
</evidence>
<evidence type="ECO:0000313" key="6">
    <source>
        <dbReference type="EMBL" id="GAA5166053.1"/>
    </source>
</evidence>
<organism evidence="6 7">
    <name type="scientific">Viridibacterium curvum</name>
    <dbReference type="NCBI Taxonomy" id="1101404"/>
    <lineage>
        <taxon>Bacteria</taxon>
        <taxon>Pseudomonadati</taxon>
        <taxon>Pseudomonadota</taxon>
        <taxon>Betaproteobacteria</taxon>
        <taxon>Rhodocyclales</taxon>
        <taxon>Rhodocyclaceae</taxon>
        <taxon>Viridibacterium</taxon>
    </lineage>
</organism>
<name>A0ABP9QRC6_9RHOO</name>
<dbReference type="SUPFAM" id="SSF81593">
    <property type="entry name" value="Nucleotidyltransferase substrate binding subunit/domain"/>
    <property type="match status" value="1"/>
</dbReference>
<evidence type="ECO:0000256" key="4">
    <source>
        <dbReference type="ARBA" id="ARBA00022741"/>
    </source>
</evidence>